<dbReference type="RefSeq" id="WP_073427096.1">
    <property type="nucleotide sequence ID" value="NZ_CADFGY010000002.1"/>
</dbReference>
<name>A0A1M6JKM0_9BURK</name>
<evidence type="ECO:0000313" key="1">
    <source>
        <dbReference type="EMBL" id="SHJ47214.1"/>
    </source>
</evidence>
<accession>A0A1M6JKM0</accession>
<organism evidence="1 2">
    <name type="scientific">Paraburkholderia terricola</name>
    <dbReference type="NCBI Taxonomy" id="169427"/>
    <lineage>
        <taxon>Bacteria</taxon>
        <taxon>Pseudomonadati</taxon>
        <taxon>Pseudomonadota</taxon>
        <taxon>Betaproteobacteria</taxon>
        <taxon>Burkholderiales</taxon>
        <taxon>Burkholderiaceae</taxon>
        <taxon>Paraburkholderia</taxon>
    </lineage>
</organism>
<gene>
    <name evidence="1" type="ORF">SAMN05192548_1002174</name>
</gene>
<sequence length="66" mass="7394">MENAVYWNGRQVGIECAGRILWFPSAPQEAVVAYGTRRNETAIVEDPVVARNLSITGQYDRLRVGE</sequence>
<protein>
    <submittedName>
        <fullName evidence="1">Uncharacterized protein</fullName>
    </submittedName>
</protein>
<proteinExistence type="predicted"/>
<dbReference type="Proteomes" id="UP000184395">
    <property type="component" value="Unassembled WGS sequence"/>
</dbReference>
<dbReference type="OrthoDB" id="9111870at2"/>
<evidence type="ECO:0000313" key="2">
    <source>
        <dbReference type="Proteomes" id="UP000184395"/>
    </source>
</evidence>
<reference evidence="1 2" key="1">
    <citation type="submission" date="2016-11" db="EMBL/GenBank/DDBJ databases">
        <authorList>
            <person name="Jaros S."/>
            <person name="Januszkiewicz K."/>
            <person name="Wedrychowicz H."/>
        </authorList>
    </citation>
    <scope>NUCLEOTIDE SEQUENCE [LARGE SCALE GENOMIC DNA]</scope>
    <source>
        <strain evidence="1 2">LMG 20594</strain>
    </source>
</reference>
<dbReference type="EMBL" id="FRAB01000002">
    <property type="protein sequence ID" value="SHJ47214.1"/>
    <property type="molecule type" value="Genomic_DNA"/>
</dbReference>
<dbReference type="AlphaFoldDB" id="A0A1M6JKM0"/>